<evidence type="ECO:0000256" key="3">
    <source>
        <dbReference type="ARBA" id="ARBA00004496"/>
    </source>
</evidence>
<sequence length="718" mass="79725">MPSNQTQKRTRLPLTPSHHQAITNTNIQQNINQHSISTISQPANSLPTLRKKKSKLIHSLQALKPAGQTQNTKDSSENAQAPLLISLTPHSAANPPTKGKAKKTMDKPLLSTTNDHPSGPLLPIQRQFQLVGNQIFEYVRLLTPGAHLMNERSKLVHFISQVINRSKLGKRPPGSQPYTLQVFGSISFGLDSIDSDLDICILDPDRPQGLDEADCSTPKALPKVYNVKLLSHIFNYAQFIDVRPIPLAKTPILKFRSPNGLFSVDLNCNNLLGCRNSKLIKAYHDLSSPLIFRPLAMVIKQWAKARGYCDPSGSQGPISASSYTLILLLIGYLQVINHLPNLQDPEYIQRAFGHSSPDIIYVKKSPQTRLNKPKKPSNPPNTTTTTASTTYKPPSALVGINASFVNSPPESFHWNQTFSTASLKDRNALCELISKLLLGFFEFYDRFDFESYLISIRDGKPLRREPTVVIARSQSNSGVPQSQEGGRYQTGAKEEDDEDRARDVERLLAGLQEDLSNKKRYPSSDSDEEDEITYIPFACREGLPEAVQRELDSQALRSRTVSRGPEQKINGEDGSSSDSTRVSADRSRSPSHNNNLLKSNPLNFDHRPSSTPLTLHPQLPLSVSSDSELRPSSDSASLSSSLPSSLEEHPPHHHAHPNNREPTLLHWPHPIVVVDPFLYERNTAGNIKIQVLDEIKAEFSRARQILASGGSLDHLFHA</sequence>
<feature type="region of interest" description="Disordered" evidence="10">
    <location>
        <begin position="87"/>
        <end position="118"/>
    </location>
</feature>
<dbReference type="GO" id="GO:0031123">
    <property type="term" value="P:RNA 3'-end processing"/>
    <property type="evidence" value="ECO:0007669"/>
    <property type="project" value="TreeGrafter"/>
</dbReference>
<feature type="compositionally biased region" description="Polar residues" evidence="10">
    <location>
        <begin position="590"/>
        <end position="602"/>
    </location>
</feature>
<feature type="region of interest" description="Disordered" evidence="10">
    <location>
        <begin position="553"/>
        <end position="662"/>
    </location>
</feature>
<feature type="compositionally biased region" description="Polar residues" evidence="10">
    <location>
        <begin position="472"/>
        <end position="484"/>
    </location>
</feature>
<keyword evidence="9" id="KW-0460">Magnesium</keyword>
<dbReference type="InterPro" id="IPR043519">
    <property type="entry name" value="NT_sf"/>
</dbReference>
<dbReference type="CDD" id="cd05402">
    <property type="entry name" value="NT_PAP_TUTase"/>
    <property type="match status" value="1"/>
</dbReference>
<dbReference type="EC" id="2.7.7.19" evidence="5"/>
<dbReference type="GO" id="GO:1990817">
    <property type="term" value="F:poly(A) RNA polymerase activity"/>
    <property type="evidence" value="ECO:0007669"/>
    <property type="project" value="UniProtKB-EC"/>
</dbReference>
<evidence type="ECO:0000256" key="6">
    <source>
        <dbReference type="ARBA" id="ARBA00022490"/>
    </source>
</evidence>
<name>A0A5B0LX88_PUCGR</name>
<dbReference type="Gene3D" id="3.30.460.10">
    <property type="entry name" value="Beta Polymerase, domain 2"/>
    <property type="match status" value="1"/>
</dbReference>
<dbReference type="PANTHER" id="PTHR12271:SF40">
    <property type="entry name" value="POLY(A) RNA POLYMERASE GLD2"/>
    <property type="match status" value="1"/>
</dbReference>
<comment type="similarity">
    <text evidence="4">Belongs to the DNA polymerase type-B-like family.</text>
</comment>
<gene>
    <name evidence="13" type="ORF">PGTUg99_025889</name>
</gene>
<dbReference type="Pfam" id="PF22600">
    <property type="entry name" value="MTPAP-like_central"/>
    <property type="match status" value="1"/>
</dbReference>
<evidence type="ECO:0000256" key="4">
    <source>
        <dbReference type="ARBA" id="ARBA00008593"/>
    </source>
</evidence>
<keyword evidence="7" id="KW-0808">Transferase</keyword>
<evidence type="ECO:0000256" key="8">
    <source>
        <dbReference type="ARBA" id="ARBA00022723"/>
    </source>
</evidence>
<evidence type="ECO:0000313" key="14">
    <source>
        <dbReference type="Proteomes" id="UP000325313"/>
    </source>
</evidence>
<keyword evidence="6" id="KW-0963">Cytoplasm</keyword>
<dbReference type="PANTHER" id="PTHR12271">
    <property type="entry name" value="POLY A POLYMERASE CID PAP -RELATED"/>
    <property type="match status" value="1"/>
</dbReference>
<dbReference type="AlphaFoldDB" id="A0A5B0LX88"/>
<dbReference type="GO" id="GO:0005737">
    <property type="term" value="C:cytoplasm"/>
    <property type="evidence" value="ECO:0007669"/>
    <property type="project" value="UniProtKB-SubCell"/>
</dbReference>
<comment type="subcellular location">
    <subcellularLocation>
        <location evidence="3">Cytoplasm</location>
    </subcellularLocation>
</comment>
<evidence type="ECO:0000259" key="11">
    <source>
        <dbReference type="Pfam" id="PF03828"/>
    </source>
</evidence>
<dbReference type="GO" id="GO:0010605">
    <property type="term" value="P:negative regulation of macromolecule metabolic process"/>
    <property type="evidence" value="ECO:0007669"/>
    <property type="project" value="UniProtKB-ARBA"/>
</dbReference>
<dbReference type="SUPFAM" id="SSF81631">
    <property type="entry name" value="PAP/OAS1 substrate-binding domain"/>
    <property type="match status" value="2"/>
</dbReference>
<evidence type="ECO:0000256" key="5">
    <source>
        <dbReference type="ARBA" id="ARBA00012388"/>
    </source>
</evidence>
<comment type="caution">
    <text evidence="13">The sequence shown here is derived from an EMBL/GenBank/DDBJ whole genome shotgun (WGS) entry which is preliminary data.</text>
</comment>
<feature type="region of interest" description="Disordered" evidence="10">
    <location>
        <begin position="471"/>
        <end position="501"/>
    </location>
</feature>
<evidence type="ECO:0000256" key="9">
    <source>
        <dbReference type="ARBA" id="ARBA00022842"/>
    </source>
</evidence>
<comment type="cofactor">
    <cofactor evidence="1">
        <name>Mn(2+)</name>
        <dbReference type="ChEBI" id="CHEBI:29035"/>
    </cofactor>
</comment>
<dbReference type="Proteomes" id="UP000325313">
    <property type="component" value="Unassembled WGS sequence"/>
</dbReference>
<feature type="region of interest" description="Disordered" evidence="10">
    <location>
        <begin position="367"/>
        <end position="392"/>
    </location>
</feature>
<keyword evidence="8" id="KW-0479">Metal-binding</keyword>
<dbReference type="InterPro" id="IPR002058">
    <property type="entry name" value="PAP_assoc"/>
</dbReference>
<dbReference type="EMBL" id="VDEP01000506">
    <property type="protein sequence ID" value="KAA1068194.1"/>
    <property type="molecule type" value="Genomic_DNA"/>
</dbReference>
<evidence type="ECO:0000259" key="12">
    <source>
        <dbReference type="Pfam" id="PF22600"/>
    </source>
</evidence>
<feature type="compositionally biased region" description="Polar residues" evidence="10">
    <location>
        <begin position="573"/>
        <end position="582"/>
    </location>
</feature>
<dbReference type="GO" id="GO:0046872">
    <property type="term" value="F:metal ion binding"/>
    <property type="evidence" value="ECO:0007669"/>
    <property type="project" value="UniProtKB-KW"/>
</dbReference>
<evidence type="ECO:0000256" key="1">
    <source>
        <dbReference type="ARBA" id="ARBA00001936"/>
    </source>
</evidence>
<feature type="compositionally biased region" description="Low complexity" evidence="10">
    <location>
        <begin position="380"/>
        <end position="392"/>
    </location>
</feature>
<organism evidence="13 14">
    <name type="scientific">Puccinia graminis f. sp. tritici</name>
    <dbReference type="NCBI Taxonomy" id="56615"/>
    <lineage>
        <taxon>Eukaryota</taxon>
        <taxon>Fungi</taxon>
        <taxon>Dikarya</taxon>
        <taxon>Basidiomycota</taxon>
        <taxon>Pucciniomycotina</taxon>
        <taxon>Pucciniomycetes</taxon>
        <taxon>Pucciniales</taxon>
        <taxon>Pucciniaceae</taxon>
        <taxon>Puccinia</taxon>
    </lineage>
</organism>
<feature type="domain" description="PAP-associated" evidence="11">
    <location>
        <begin position="434"/>
        <end position="465"/>
    </location>
</feature>
<dbReference type="SUPFAM" id="SSF81301">
    <property type="entry name" value="Nucleotidyltransferase"/>
    <property type="match status" value="1"/>
</dbReference>
<feature type="compositionally biased region" description="Low complexity" evidence="10">
    <location>
        <begin position="621"/>
        <end position="645"/>
    </location>
</feature>
<dbReference type="Pfam" id="PF03828">
    <property type="entry name" value="PAP_assoc"/>
    <property type="match status" value="1"/>
</dbReference>
<comment type="cofactor">
    <cofactor evidence="2">
        <name>Mg(2+)</name>
        <dbReference type="ChEBI" id="CHEBI:18420"/>
    </cofactor>
</comment>
<feature type="domain" description="Poly(A) RNA polymerase mitochondrial-like central palm" evidence="12">
    <location>
        <begin position="134"/>
        <end position="284"/>
    </location>
</feature>
<accession>A0A5B0LX88</accession>
<proteinExistence type="inferred from homology"/>
<evidence type="ECO:0000256" key="7">
    <source>
        <dbReference type="ARBA" id="ARBA00022679"/>
    </source>
</evidence>
<dbReference type="Gene3D" id="1.10.1410.10">
    <property type="match status" value="2"/>
</dbReference>
<evidence type="ECO:0000256" key="10">
    <source>
        <dbReference type="SAM" id="MobiDB-lite"/>
    </source>
</evidence>
<protein>
    <recommendedName>
        <fullName evidence="5">polynucleotide adenylyltransferase</fullName>
        <ecNumber evidence="5">2.7.7.19</ecNumber>
    </recommendedName>
</protein>
<reference evidence="13 14" key="1">
    <citation type="submission" date="2019-05" db="EMBL/GenBank/DDBJ databases">
        <title>Emergence of the Ug99 lineage of the wheat stem rust pathogen through somatic hybridization.</title>
        <authorList>
            <person name="Li F."/>
            <person name="Upadhyaya N.M."/>
            <person name="Sperschneider J."/>
            <person name="Matny O."/>
            <person name="Nguyen-Phuc H."/>
            <person name="Mago R."/>
            <person name="Raley C."/>
            <person name="Miller M.E."/>
            <person name="Silverstein K.A.T."/>
            <person name="Henningsen E."/>
            <person name="Hirsch C.D."/>
            <person name="Visser B."/>
            <person name="Pretorius Z.A."/>
            <person name="Steffenson B.J."/>
            <person name="Schwessinger B."/>
            <person name="Dodds P.N."/>
            <person name="Figueroa M."/>
        </authorList>
    </citation>
    <scope>NUCLEOTIDE SEQUENCE [LARGE SCALE GENOMIC DNA]</scope>
    <source>
        <strain evidence="13 14">Ug99</strain>
    </source>
</reference>
<evidence type="ECO:0000313" key="13">
    <source>
        <dbReference type="EMBL" id="KAA1068194.1"/>
    </source>
</evidence>
<dbReference type="InterPro" id="IPR054708">
    <property type="entry name" value="MTPAP-like_central"/>
</dbReference>
<evidence type="ECO:0000256" key="2">
    <source>
        <dbReference type="ARBA" id="ARBA00001946"/>
    </source>
</evidence>